<dbReference type="Pfam" id="PF05119">
    <property type="entry name" value="Terminase_4"/>
    <property type="match status" value="1"/>
</dbReference>
<dbReference type="KEGG" id="scia:HUG15_05680"/>
<sequence>MGKRGPAPKPTNLKVMEGNPGKRPLNENEPEPTKETPECPEWLTDEAKEEWDRVVPELERLGLLTVVDGASLASYCASWARAVEAESWMAKNGRYYVTRDKDGDIKSMSKVPHVAIAEKSFAEVRAFAKEFGLTPSSRSELSAVAKDEKKSPMAEFLERKKNGS</sequence>
<feature type="compositionally biased region" description="Basic and acidic residues" evidence="1">
    <location>
        <begin position="145"/>
        <end position="164"/>
    </location>
</feature>
<organism evidence="2 4">
    <name type="scientific">Salicibibacter cibarius</name>
    <dbReference type="NCBI Taxonomy" id="2743000"/>
    <lineage>
        <taxon>Bacteria</taxon>
        <taxon>Bacillati</taxon>
        <taxon>Bacillota</taxon>
        <taxon>Bacilli</taxon>
        <taxon>Bacillales</taxon>
        <taxon>Bacillaceae</taxon>
        <taxon>Salicibibacter</taxon>
    </lineage>
</organism>
<dbReference type="AlphaFoldDB" id="A0A7T6Z1I1"/>
<dbReference type="EMBL" id="CP054705">
    <property type="protein sequence ID" value="QQK75144.1"/>
    <property type="molecule type" value="Genomic_DNA"/>
</dbReference>
<dbReference type="KEGG" id="scia:HUG15_05345"/>
<evidence type="ECO:0000256" key="1">
    <source>
        <dbReference type="SAM" id="MobiDB-lite"/>
    </source>
</evidence>
<gene>
    <name evidence="2" type="ORF">HUG15_05345</name>
    <name evidence="3" type="ORF">HUG15_05680</name>
</gene>
<dbReference type="EMBL" id="CP054705">
    <property type="protein sequence ID" value="QQK75083.1"/>
    <property type="molecule type" value="Genomic_DNA"/>
</dbReference>
<dbReference type="NCBIfam" id="TIGR01558">
    <property type="entry name" value="sm_term_P27"/>
    <property type="match status" value="1"/>
</dbReference>
<protein>
    <submittedName>
        <fullName evidence="2">Phage terminase small subunit P27 family</fullName>
    </submittedName>
</protein>
<feature type="region of interest" description="Disordered" evidence="1">
    <location>
        <begin position="1"/>
        <end position="41"/>
    </location>
</feature>
<accession>A0A7T6Z1I1</accession>
<name>A0A7T6Z1I1_9BACI</name>
<reference evidence="2 4" key="1">
    <citation type="submission" date="2020-06" db="EMBL/GenBank/DDBJ databases">
        <title>Genomic analysis of Salicibibacter sp. NKC5-3.</title>
        <authorList>
            <person name="Oh Y.J."/>
        </authorList>
    </citation>
    <scope>NUCLEOTIDE SEQUENCE [LARGE SCALE GENOMIC DNA]</scope>
    <source>
        <strain evidence="2 4">NKC5-3</strain>
    </source>
</reference>
<proteinExistence type="predicted"/>
<dbReference type="InterPro" id="IPR006448">
    <property type="entry name" value="Phage_term_ssu_P27"/>
</dbReference>
<dbReference type="Proteomes" id="UP000595823">
    <property type="component" value="Chromosome"/>
</dbReference>
<evidence type="ECO:0000313" key="3">
    <source>
        <dbReference type="EMBL" id="QQK75144.1"/>
    </source>
</evidence>
<evidence type="ECO:0000313" key="2">
    <source>
        <dbReference type="EMBL" id="QQK75083.1"/>
    </source>
</evidence>
<evidence type="ECO:0000313" key="4">
    <source>
        <dbReference type="Proteomes" id="UP000595823"/>
    </source>
</evidence>
<dbReference type="RefSeq" id="WP_200127663.1">
    <property type="nucleotide sequence ID" value="NZ_CP054705.1"/>
</dbReference>
<keyword evidence="4" id="KW-1185">Reference proteome</keyword>
<feature type="region of interest" description="Disordered" evidence="1">
    <location>
        <begin position="142"/>
        <end position="164"/>
    </location>
</feature>